<proteinExistence type="predicted"/>
<dbReference type="RefSeq" id="WP_380095033.1">
    <property type="nucleotide sequence ID" value="NZ_JBHRYD010000001.1"/>
</dbReference>
<feature type="chain" id="PRO_5046516541" evidence="2">
    <location>
        <begin position="22"/>
        <end position="331"/>
    </location>
</feature>
<sequence>MKKTLLSGLALALAMSTTALAQDSLTVYSNWPREAMDQLKQAFESKHPEVTLEYYRAAGAELSTQFLTEQQLGTGRADYIISDVDFMEIFKERGYLLQYTPEGVARFNPDAVDPDGYWIATDFAPYVMVYNTQTVPAEEAPTAWSDLLDPKWADRMGMADPRTSAGIQVPITYWTVNLAERGEPYGWPFIEVLGSQRPTLVSGHRQLVDLVVTGEVAIAAQMPLSFISPAVESGEPVAIVWPEEGSPTSPNSGAVVAGSDGEAPAIMLHEYLASQEGQQFLADNWGAVPSHLDADFVTPDGKALDELNIQRVHITQDIRDSNTEQFMNFMQ</sequence>
<accession>A0ABV7WYA9</accession>
<comment type="caution">
    <text evidence="3">The sequence shown here is derived from an EMBL/GenBank/DDBJ whole genome shotgun (WGS) entry which is preliminary data.</text>
</comment>
<dbReference type="PANTHER" id="PTHR30006">
    <property type="entry name" value="THIAMINE-BINDING PERIPLASMIC PROTEIN-RELATED"/>
    <property type="match status" value="1"/>
</dbReference>
<evidence type="ECO:0000313" key="3">
    <source>
        <dbReference type="EMBL" id="MFC3703897.1"/>
    </source>
</evidence>
<evidence type="ECO:0000256" key="1">
    <source>
        <dbReference type="ARBA" id="ARBA00022729"/>
    </source>
</evidence>
<keyword evidence="1 2" id="KW-0732">Signal</keyword>
<dbReference type="Gene3D" id="3.40.190.10">
    <property type="entry name" value="Periplasmic binding protein-like II"/>
    <property type="match status" value="2"/>
</dbReference>
<dbReference type="SUPFAM" id="SSF53850">
    <property type="entry name" value="Periplasmic binding protein-like II"/>
    <property type="match status" value="1"/>
</dbReference>
<dbReference type="EMBL" id="JBHRYD010000001">
    <property type="protein sequence ID" value="MFC3703897.1"/>
    <property type="molecule type" value="Genomic_DNA"/>
</dbReference>
<organism evidence="3 4">
    <name type="scientific">Devosia honganensis</name>
    <dbReference type="NCBI Taxonomy" id="1610527"/>
    <lineage>
        <taxon>Bacteria</taxon>
        <taxon>Pseudomonadati</taxon>
        <taxon>Pseudomonadota</taxon>
        <taxon>Alphaproteobacteria</taxon>
        <taxon>Hyphomicrobiales</taxon>
        <taxon>Devosiaceae</taxon>
        <taxon>Devosia</taxon>
    </lineage>
</organism>
<feature type="signal peptide" evidence="2">
    <location>
        <begin position="1"/>
        <end position="21"/>
    </location>
</feature>
<name>A0ABV7WYA9_9HYPH</name>
<protein>
    <submittedName>
        <fullName evidence="3">ABC transporter substrate-binding protein</fullName>
    </submittedName>
</protein>
<gene>
    <name evidence="3" type="ORF">ACFOOL_03900</name>
</gene>
<dbReference type="PANTHER" id="PTHR30006:SF2">
    <property type="entry name" value="ABC TRANSPORTER SUBSTRATE-BINDING PROTEIN"/>
    <property type="match status" value="1"/>
</dbReference>
<reference evidence="4" key="1">
    <citation type="journal article" date="2019" name="Int. J. Syst. Evol. Microbiol.">
        <title>The Global Catalogue of Microorganisms (GCM) 10K type strain sequencing project: providing services to taxonomists for standard genome sequencing and annotation.</title>
        <authorList>
            <consortium name="The Broad Institute Genomics Platform"/>
            <consortium name="The Broad Institute Genome Sequencing Center for Infectious Disease"/>
            <person name="Wu L."/>
            <person name="Ma J."/>
        </authorList>
    </citation>
    <scope>NUCLEOTIDE SEQUENCE [LARGE SCALE GENOMIC DNA]</scope>
    <source>
        <strain evidence="4">KCTC 42281</strain>
    </source>
</reference>
<evidence type="ECO:0000313" key="4">
    <source>
        <dbReference type="Proteomes" id="UP001595613"/>
    </source>
</evidence>
<dbReference type="Proteomes" id="UP001595613">
    <property type="component" value="Unassembled WGS sequence"/>
</dbReference>
<dbReference type="Pfam" id="PF13343">
    <property type="entry name" value="SBP_bac_6"/>
    <property type="match status" value="1"/>
</dbReference>
<evidence type="ECO:0000256" key="2">
    <source>
        <dbReference type="SAM" id="SignalP"/>
    </source>
</evidence>
<keyword evidence="4" id="KW-1185">Reference proteome</keyword>